<dbReference type="STRING" id="5364.A0A5C3N6G7"/>
<dbReference type="InterPro" id="IPR009349">
    <property type="entry name" value="TRIP4/RQT4_C2HC5_Znf"/>
</dbReference>
<evidence type="ECO:0000313" key="3">
    <source>
        <dbReference type="EMBL" id="TFK52116.1"/>
    </source>
</evidence>
<dbReference type="EMBL" id="ML213510">
    <property type="protein sequence ID" value="TFK52116.1"/>
    <property type="molecule type" value="Genomic_DNA"/>
</dbReference>
<keyword evidence="4" id="KW-1185">Reference proteome</keyword>
<dbReference type="OrthoDB" id="338816at2759"/>
<dbReference type="GO" id="GO:0180022">
    <property type="term" value="C:RQC-trigger complex"/>
    <property type="evidence" value="ECO:0007669"/>
    <property type="project" value="InterPro"/>
</dbReference>
<evidence type="ECO:0000259" key="2">
    <source>
        <dbReference type="Pfam" id="PF06221"/>
    </source>
</evidence>
<dbReference type="AlphaFoldDB" id="A0A5C3N6G7"/>
<dbReference type="Pfam" id="PF06221">
    <property type="entry name" value="zf-C2HC5"/>
    <property type="match status" value="1"/>
</dbReference>
<dbReference type="GO" id="GO:0005634">
    <property type="term" value="C:nucleus"/>
    <property type="evidence" value="ECO:0007669"/>
    <property type="project" value="InterPro"/>
</dbReference>
<dbReference type="Proteomes" id="UP000305948">
    <property type="component" value="Unassembled WGS sequence"/>
</dbReference>
<evidence type="ECO:0000256" key="1">
    <source>
        <dbReference type="SAM" id="MobiDB-lite"/>
    </source>
</evidence>
<protein>
    <recommendedName>
        <fullName evidence="2">TRIP4/RQT4 C2HC5-type zinc finger domain-containing protein</fullName>
    </recommendedName>
</protein>
<dbReference type="GO" id="GO:0072344">
    <property type="term" value="P:rescue of stalled ribosome"/>
    <property type="evidence" value="ECO:0007669"/>
    <property type="project" value="InterPro"/>
</dbReference>
<dbReference type="GO" id="GO:0008270">
    <property type="term" value="F:zinc ion binding"/>
    <property type="evidence" value="ECO:0007669"/>
    <property type="project" value="InterPro"/>
</dbReference>
<accession>A0A5C3N6G7</accession>
<gene>
    <name evidence="3" type="ORF">OE88DRAFT_1807969</name>
</gene>
<feature type="compositionally biased region" description="Polar residues" evidence="1">
    <location>
        <begin position="1"/>
        <end position="12"/>
    </location>
</feature>
<proteinExistence type="predicted"/>
<sequence length="244" mass="26528">MSTPWTHPSSLPSDRIRPAHPPSPSKHQQRKTPRTPDPPKSRPVRALETLVRGLQNTPERTPDPKGGCFCRARLHALSRYTPLCAACGLVLCTVNAPHFACPHCASPLLAPPARQSLLLQLQAQIAQTLASEESARLKAADDARRAAGAFPALSASASDQSVASQTHKVLSLNSKTKKVTVASYSPSPVSTPKVLEEEEPERVPPPPPDVLYVKARPDARRPWMNVREPPPSYVPLGRKDRANK</sequence>
<organism evidence="3 4">
    <name type="scientific">Heliocybe sulcata</name>
    <dbReference type="NCBI Taxonomy" id="5364"/>
    <lineage>
        <taxon>Eukaryota</taxon>
        <taxon>Fungi</taxon>
        <taxon>Dikarya</taxon>
        <taxon>Basidiomycota</taxon>
        <taxon>Agaricomycotina</taxon>
        <taxon>Agaricomycetes</taxon>
        <taxon>Gloeophyllales</taxon>
        <taxon>Gloeophyllaceae</taxon>
        <taxon>Heliocybe</taxon>
    </lineage>
</organism>
<name>A0A5C3N6G7_9AGAM</name>
<feature type="region of interest" description="Disordered" evidence="1">
    <location>
        <begin position="1"/>
        <end position="44"/>
    </location>
</feature>
<feature type="domain" description="TRIP4/RQT4 C2HC5-type zinc finger" evidence="2">
    <location>
        <begin position="67"/>
        <end position="117"/>
    </location>
</feature>
<evidence type="ECO:0000313" key="4">
    <source>
        <dbReference type="Proteomes" id="UP000305948"/>
    </source>
</evidence>
<feature type="region of interest" description="Disordered" evidence="1">
    <location>
        <begin position="181"/>
        <end position="244"/>
    </location>
</feature>
<reference evidence="3 4" key="1">
    <citation type="journal article" date="2019" name="Nat. Ecol. Evol.">
        <title>Megaphylogeny resolves global patterns of mushroom evolution.</title>
        <authorList>
            <person name="Varga T."/>
            <person name="Krizsan K."/>
            <person name="Foldi C."/>
            <person name="Dima B."/>
            <person name="Sanchez-Garcia M."/>
            <person name="Sanchez-Ramirez S."/>
            <person name="Szollosi G.J."/>
            <person name="Szarkandi J.G."/>
            <person name="Papp V."/>
            <person name="Albert L."/>
            <person name="Andreopoulos W."/>
            <person name="Angelini C."/>
            <person name="Antonin V."/>
            <person name="Barry K.W."/>
            <person name="Bougher N.L."/>
            <person name="Buchanan P."/>
            <person name="Buyck B."/>
            <person name="Bense V."/>
            <person name="Catcheside P."/>
            <person name="Chovatia M."/>
            <person name="Cooper J."/>
            <person name="Damon W."/>
            <person name="Desjardin D."/>
            <person name="Finy P."/>
            <person name="Geml J."/>
            <person name="Haridas S."/>
            <person name="Hughes K."/>
            <person name="Justo A."/>
            <person name="Karasinski D."/>
            <person name="Kautmanova I."/>
            <person name="Kiss B."/>
            <person name="Kocsube S."/>
            <person name="Kotiranta H."/>
            <person name="LaButti K.M."/>
            <person name="Lechner B.E."/>
            <person name="Liimatainen K."/>
            <person name="Lipzen A."/>
            <person name="Lukacs Z."/>
            <person name="Mihaltcheva S."/>
            <person name="Morgado L.N."/>
            <person name="Niskanen T."/>
            <person name="Noordeloos M.E."/>
            <person name="Ohm R.A."/>
            <person name="Ortiz-Santana B."/>
            <person name="Ovrebo C."/>
            <person name="Racz N."/>
            <person name="Riley R."/>
            <person name="Savchenko A."/>
            <person name="Shiryaev A."/>
            <person name="Soop K."/>
            <person name="Spirin V."/>
            <person name="Szebenyi C."/>
            <person name="Tomsovsky M."/>
            <person name="Tulloss R.E."/>
            <person name="Uehling J."/>
            <person name="Grigoriev I.V."/>
            <person name="Vagvolgyi C."/>
            <person name="Papp T."/>
            <person name="Martin F.M."/>
            <person name="Miettinen O."/>
            <person name="Hibbett D.S."/>
            <person name="Nagy L.G."/>
        </authorList>
    </citation>
    <scope>NUCLEOTIDE SEQUENCE [LARGE SCALE GENOMIC DNA]</scope>
    <source>
        <strain evidence="3 4">OMC1185</strain>
    </source>
</reference>